<dbReference type="Proteomes" id="UP000230775">
    <property type="component" value="Unassembled WGS sequence"/>
</dbReference>
<evidence type="ECO:0008006" key="5">
    <source>
        <dbReference type="Google" id="ProtNLM"/>
    </source>
</evidence>
<dbReference type="GO" id="GO:0016757">
    <property type="term" value="F:glycosyltransferase activity"/>
    <property type="evidence" value="ECO:0007669"/>
    <property type="project" value="TreeGrafter"/>
</dbReference>
<organism evidence="3 4">
    <name type="scientific">Candidatus Shapirobacteria bacterium CG09_land_8_20_14_0_10_39_12</name>
    <dbReference type="NCBI Taxonomy" id="1974885"/>
    <lineage>
        <taxon>Bacteria</taxon>
        <taxon>Candidatus Shapironibacteriota</taxon>
    </lineage>
</organism>
<evidence type="ECO:0000313" key="3">
    <source>
        <dbReference type="EMBL" id="PIS14576.1"/>
    </source>
</evidence>
<comment type="caution">
    <text evidence="3">The sequence shown here is derived from an EMBL/GenBank/DDBJ whole genome shotgun (WGS) entry which is preliminary data.</text>
</comment>
<keyword evidence="2" id="KW-0812">Transmembrane</keyword>
<keyword evidence="2" id="KW-0472">Membrane</keyword>
<dbReference type="SUPFAM" id="SSF53756">
    <property type="entry name" value="UDP-Glycosyltransferase/glycogen phosphorylase"/>
    <property type="match status" value="1"/>
</dbReference>
<gene>
    <name evidence="3" type="ORF">COT64_01855</name>
</gene>
<reference evidence="4" key="1">
    <citation type="submission" date="2017-09" db="EMBL/GenBank/DDBJ databases">
        <title>Depth-based differentiation of microbial function through sediment-hosted aquifers and enrichment of novel symbionts in the deep terrestrial subsurface.</title>
        <authorList>
            <person name="Probst A.J."/>
            <person name="Ladd B."/>
            <person name="Jarett J.K."/>
            <person name="Geller-Mcgrath D.E."/>
            <person name="Sieber C.M.K."/>
            <person name="Emerson J.B."/>
            <person name="Anantharaman K."/>
            <person name="Thomas B.C."/>
            <person name="Malmstrom R."/>
            <person name="Stieglmeier M."/>
            <person name="Klingl A."/>
            <person name="Woyke T."/>
            <person name="Ryan C.M."/>
            <person name="Banfield J.F."/>
        </authorList>
    </citation>
    <scope>NUCLEOTIDE SEQUENCE [LARGE SCALE GENOMIC DNA]</scope>
</reference>
<dbReference type="AlphaFoldDB" id="A0A2H0WPJ8"/>
<dbReference type="PANTHER" id="PTHR46401">
    <property type="entry name" value="GLYCOSYLTRANSFERASE WBBK-RELATED"/>
    <property type="match status" value="1"/>
</dbReference>
<name>A0A2H0WPJ8_9BACT</name>
<protein>
    <recommendedName>
        <fullName evidence="5">Glycosyl transferase family 1 domain-containing protein</fullName>
    </recommendedName>
</protein>
<sequence length="433" mass="49487">MKKLIEKYNNKESLLVISSYPLKGMVYGNGVGGVASFAKNNLIPLSEERKIVVLAEILTKPEIYEEGNILVCRIWRRNFPGIYFDLIKAVKKFSKIKHFEVQFEFSLFGELIITGFMPLFLGLLKLSGKNIVIVVHQVLLSLDSLSGHLGWTERTLKQKAFSIILRLYYYLLAINSNKIVVLEPAFKRRLQAIGIKDDKVSVIRLGVDRNLIATKKEIAMRELGIEKNEFVILVFGFLAWYKGSDLIAEAFTKLIQKYPSKKIKLILAGGESLTQKQKPHYQKYVKNLYSLAAKNSRITITGFVPEQKLKKYFGAADLVVLPYRAFMSSSAVLSLTLSFGKPLIISEELKGWFEGMEEEKNLPEFLFFKANVNSLALALEKIIFNRTNLNILGNFSYKLAYERDYQIVGKQYSNLWQTKEGIQKITYEKVITN</sequence>
<evidence type="ECO:0000256" key="2">
    <source>
        <dbReference type="SAM" id="Phobius"/>
    </source>
</evidence>
<evidence type="ECO:0000256" key="1">
    <source>
        <dbReference type="ARBA" id="ARBA00022679"/>
    </source>
</evidence>
<proteinExistence type="predicted"/>
<keyword evidence="1" id="KW-0808">Transferase</keyword>
<evidence type="ECO:0000313" key="4">
    <source>
        <dbReference type="Proteomes" id="UP000230775"/>
    </source>
</evidence>
<dbReference type="Pfam" id="PF13692">
    <property type="entry name" value="Glyco_trans_1_4"/>
    <property type="match status" value="1"/>
</dbReference>
<dbReference type="EMBL" id="PEZI01000039">
    <property type="protein sequence ID" value="PIS14576.1"/>
    <property type="molecule type" value="Genomic_DNA"/>
</dbReference>
<dbReference type="GO" id="GO:0009103">
    <property type="term" value="P:lipopolysaccharide biosynthetic process"/>
    <property type="evidence" value="ECO:0007669"/>
    <property type="project" value="TreeGrafter"/>
</dbReference>
<keyword evidence="2" id="KW-1133">Transmembrane helix</keyword>
<feature type="transmembrane region" description="Helical" evidence="2">
    <location>
        <begin position="105"/>
        <end position="124"/>
    </location>
</feature>
<accession>A0A2H0WPJ8</accession>
<dbReference type="PANTHER" id="PTHR46401:SF2">
    <property type="entry name" value="GLYCOSYLTRANSFERASE WBBK-RELATED"/>
    <property type="match status" value="1"/>
</dbReference>
<dbReference type="Gene3D" id="3.40.50.2000">
    <property type="entry name" value="Glycogen Phosphorylase B"/>
    <property type="match status" value="2"/>
</dbReference>